<gene>
    <name evidence="2" type="ORF">C8P67_10198</name>
</gene>
<keyword evidence="1" id="KW-0812">Transmembrane</keyword>
<evidence type="ECO:0000313" key="3">
    <source>
        <dbReference type="Proteomes" id="UP000257136"/>
    </source>
</evidence>
<dbReference type="RefSeq" id="WP_245980350.1">
    <property type="nucleotide sequence ID" value="NZ_QUNI01000001.1"/>
</dbReference>
<reference evidence="2 3" key="1">
    <citation type="submission" date="2018-08" db="EMBL/GenBank/DDBJ databases">
        <title>Genomic Encyclopedia of Archaeal and Bacterial Type Strains, Phase II (KMG-II): from individual species to whole genera.</title>
        <authorList>
            <person name="Goeker M."/>
        </authorList>
    </citation>
    <scope>NUCLEOTIDE SEQUENCE [LARGE SCALE GENOMIC DNA]</scope>
    <source>
        <strain evidence="2 3">DSM 100880</strain>
    </source>
</reference>
<dbReference type="Proteomes" id="UP000257136">
    <property type="component" value="Unassembled WGS sequence"/>
</dbReference>
<keyword evidence="1" id="KW-0472">Membrane</keyword>
<name>A0A3E0EVZ4_9FLAO</name>
<evidence type="ECO:0000256" key="1">
    <source>
        <dbReference type="SAM" id="Phobius"/>
    </source>
</evidence>
<accession>A0A3E0EVZ4</accession>
<keyword evidence="1" id="KW-1133">Transmembrane helix</keyword>
<evidence type="ECO:0000313" key="2">
    <source>
        <dbReference type="EMBL" id="REH01620.1"/>
    </source>
</evidence>
<keyword evidence="3" id="KW-1185">Reference proteome</keyword>
<dbReference type="EMBL" id="QUNI01000001">
    <property type="protein sequence ID" value="REH01620.1"/>
    <property type="molecule type" value="Genomic_DNA"/>
</dbReference>
<feature type="transmembrane region" description="Helical" evidence="1">
    <location>
        <begin position="117"/>
        <end position="137"/>
    </location>
</feature>
<organism evidence="2 3">
    <name type="scientific">Flavobacterium aquicola</name>
    <dbReference type="NCBI Taxonomy" id="1682742"/>
    <lineage>
        <taxon>Bacteria</taxon>
        <taxon>Pseudomonadati</taxon>
        <taxon>Bacteroidota</taxon>
        <taxon>Flavobacteriia</taxon>
        <taxon>Flavobacteriales</taxon>
        <taxon>Flavobacteriaceae</taxon>
        <taxon>Flavobacterium</taxon>
    </lineage>
</organism>
<protein>
    <submittedName>
        <fullName evidence="2">Uncharacterized protein</fullName>
    </submittedName>
</protein>
<proteinExistence type="predicted"/>
<dbReference type="AlphaFoldDB" id="A0A3E0EVZ4"/>
<feature type="transmembrane region" description="Helical" evidence="1">
    <location>
        <begin position="88"/>
        <end position="111"/>
    </location>
</feature>
<comment type="caution">
    <text evidence="2">The sequence shown here is derived from an EMBL/GenBank/DDBJ whole genome shotgun (WGS) entry which is preliminary data.</text>
</comment>
<sequence length="154" mass="17113">MNFIELKERQGLPEYDKAIKVYEQLGAFLKELSKKELPSHIIQSINQDIEELNSIPVFDTNFGKTVKKKQSKIIKLVEKELKIVPQKYYTTFWLAVGMSAFGIPLGIAFGISIGNLGLLAIGLPIGMGIGALVGSAMDKKALEEGRQLDIEIKY</sequence>